<organism evidence="1 2">
    <name type="scientific">Funneliformis caledonium</name>
    <dbReference type="NCBI Taxonomy" id="1117310"/>
    <lineage>
        <taxon>Eukaryota</taxon>
        <taxon>Fungi</taxon>
        <taxon>Fungi incertae sedis</taxon>
        <taxon>Mucoromycota</taxon>
        <taxon>Glomeromycotina</taxon>
        <taxon>Glomeromycetes</taxon>
        <taxon>Glomerales</taxon>
        <taxon>Glomeraceae</taxon>
        <taxon>Funneliformis</taxon>
    </lineage>
</organism>
<name>A0A9N9IVJ8_9GLOM</name>
<dbReference type="Proteomes" id="UP000789570">
    <property type="component" value="Unassembled WGS sequence"/>
</dbReference>
<protein>
    <submittedName>
        <fullName evidence="1">11409_t:CDS:1</fullName>
    </submittedName>
</protein>
<proteinExistence type="predicted"/>
<dbReference type="AlphaFoldDB" id="A0A9N9IVJ8"/>
<evidence type="ECO:0000313" key="2">
    <source>
        <dbReference type="Proteomes" id="UP000789570"/>
    </source>
</evidence>
<comment type="caution">
    <text evidence="1">The sequence shown here is derived from an EMBL/GenBank/DDBJ whole genome shotgun (WGS) entry which is preliminary data.</text>
</comment>
<accession>A0A9N9IVJ8</accession>
<reference evidence="1" key="1">
    <citation type="submission" date="2021-06" db="EMBL/GenBank/DDBJ databases">
        <authorList>
            <person name="Kallberg Y."/>
            <person name="Tangrot J."/>
            <person name="Rosling A."/>
        </authorList>
    </citation>
    <scope>NUCLEOTIDE SEQUENCE</scope>
    <source>
        <strain evidence="1">UK204</strain>
    </source>
</reference>
<sequence length="40" mass="4556">LICKIKDMRGVNVTAVKIAIFKEFSLQSISSNYRQKAIKI</sequence>
<gene>
    <name evidence="1" type="ORF">FCALED_LOCUS16357</name>
</gene>
<dbReference type="EMBL" id="CAJVPQ010018650">
    <property type="protein sequence ID" value="CAG8751567.1"/>
    <property type="molecule type" value="Genomic_DNA"/>
</dbReference>
<feature type="non-terminal residue" evidence="1">
    <location>
        <position position="1"/>
    </location>
</feature>
<evidence type="ECO:0000313" key="1">
    <source>
        <dbReference type="EMBL" id="CAG8751567.1"/>
    </source>
</evidence>
<keyword evidence="2" id="KW-1185">Reference proteome</keyword>
<dbReference type="OrthoDB" id="2401491at2759"/>